<feature type="transmembrane region" description="Helical" evidence="4">
    <location>
        <begin position="240"/>
        <end position="260"/>
    </location>
</feature>
<dbReference type="PANTHER" id="PTHR43155">
    <property type="entry name" value="CYCLIC DI-GMP PHOSPHODIESTERASE PA4108-RELATED"/>
    <property type="match status" value="1"/>
</dbReference>
<feature type="transmembrane region" description="Helical" evidence="4">
    <location>
        <begin position="52"/>
        <end position="72"/>
    </location>
</feature>
<evidence type="ECO:0000259" key="6">
    <source>
        <dbReference type="PROSITE" id="PS51831"/>
    </source>
</evidence>
<dbReference type="InterPro" id="IPR037522">
    <property type="entry name" value="HD_GYP_dom"/>
</dbReference>
<keyword evidence="9" id="KW-1185">Reference proteome</keyword>
<evidence type="ECO:0000256" key="4">
    <source>
        <dbReference type="SAM" id="Phobius"/>
    </source>
</evidence>
<accession>A0A7S8HH66</accession>
<feature type="transmembrane region" description="Helical" evidence="4">
    <location>
        <begin position="142"/>
        <end position="164"/>
    </location>
</feature>
<keyword evidence="2" id="KW-1003">Cell membrane</keyword>
<dbReference type="SUPFAM" id="SSF109604">
    <property type="entry name" value="HD-domain/PDEase-like"/>
    <property type="match status" value="1"/>
</dbReference>
<dbReference type="SMART" id="SM00304">
    <property type="entry name" value="HAMP"/>
    <property type="match status" value="1"/>
</dbReference>
<dbReference type="NCBIfam" id="TIGR00277">
    <property type="entry name" value="HDIG"/>
    <property type="match status" value="1"/>
</dbReference>
<evidence type="ECO:0000313" key="9">
    <source>
        <dbReference type="Proteomes" id="UP000593626"/>
    </source>
</evidence>
<evidence type="ECO:0000313" key="8">
    <source>
        <dbReference type="EMBL" id="QPC48155.1"/>
    </source>
</evidence>
<dbReference type="EMBL" id="CP049742">
    <property type="protein sequence ID" value="QPC48155.1"/>
    <property type="molecule type" value="Genomic_DNA"/>
</dbReference>
<dbReference type="SMART" id="SM00471">
    <property type="entry name" value="HDc"/>
    <property type="match status" value="1"/>
</dbReference>
<dbReference type="Gene3D" id="6.10.340.10">
    <property type="match status" value="1"/>
</dbReference>
<dbReference type="Pfam" id="PF13487">
    <property type="entry name" value="HD_5"/>
    <property type="match status" value="1"/>
</dbReference>
<gene>
    <name evidence="8" type="ORF">G8O30_15060</name>
</gene>
<keyword evidence="4" id="KW-0812">Transmembrane</keyword>
<dbReference type="Proteomes" id="UP000593626">
    <property type="component" value="Chromosome"/>
</dbReference>
<proteinExistence type="predicted"/>
<evidence type="ECO:0000259" key="5">
    <source>
        <dbReference type="PROSITE" id="PS50885"/>
    </source>
</evidence>
<dbReference type="InterPro" id="IPR003660">
    <property type="entry name" value="HAMP_dom"/>
</dbReference>
<feature type="domain" description="HD-GYP" evidence="7">
    <location>
        <begin position="314"/>
        <end position="511"/>
    </location>
</feature>
<feature type="transmembrane region" description="Helical" evidence="4">
    <location>
        <begin position="20"/>
        <end position="40"/>
    </location>
</feature>
<dbReference type="PROSITE" id="PS51832">
    <property type="entry name" value="HD_GYP"/>
    <property type="match status" value="1"/>
</dbReference>
<dbReference type="InterPro" id="IPR003607">
    <property type="entry name" value="HD/PDEase_dom"/>
</dbReference>
<dbReference type="PANTHER" id="PTHR43155:SF2">
    <property type="entry name" value="CYCLIC DI-GMP PHOSPHODIESTERASE PA4108"/>
    <property type="match status" value="1"/>
</dbReference>
<dbReference type="InterPro" id="IPR006675">
    <property type="entry name" value="HDIG_dom"/>
</dbReference>
<dbReference type="Gene3D" id="1.10.3210.10">
    <property type="entry name" value="Hypothetical protein af1432"/>
    <property type="match status" value="1"/>
</dbReference>
<organism evidence="8 9">
    <name type="scientific">Mangrovibacillus cuniculi</name>
    <dbReference type="NCBI Taxonomy" id="2593652"/>
    <lineage>
        <taxon>Bacteria</taxon>
        <taxon>Bacillati</taxon>
        <taxon>Bacillota</taxon>
        <taxon>Bacilli</taxon>
        <taxon>Bacillales</taxon>
        <taxon>Bacillaceae</taxon>
        <taxon>Mangrovibacillus</taxon>
    </lineage>
</organism>
<dbReference type="CDD" id="cd00077">
    <property type="entry name" value="HDc"/>
    <property type="match status" value="1"/>
</dbReference>
<evidence type="ECO:0000259" key="7">
    <source>
        <dbReference type="PROSITE" id="PS51832"/>
    </source>
</evidence>
<dbReference type="PROSITE" id="PS50885">
    <property type="entry name" value="HAMP"/>
    <property type="match status" value="1"/>
</dbReference>
<keyword evidence="3 4" id="KW-0472">Membrane</keyword>
<reference evidence="8 9" key="1">
    <citation type="submission" date="2019-07" db="EMBL/GenBank/DDBJ databases">
        <title>Genome sequence of 2 isolates from Red Sea Mangroves.</title>
        <authorList>
            <person name="Sefrji F."/>
            <person name="Michoud G."/>
            <person name="Merlino G."/>
            <person name="Daffonchio D."/>
        </authorList>
    </citation>
    <scope>NUCLEOTIDE SEQUENCE [LARGE SCALE GENOMIC DNA]</scope>
    <source>
        <strain evidence="8 9">R1DC41</strain>
    </source>
</reference>
<comment type="subcellular location">
    <subcellularLocation>
        <location evidence="1">Cell membrane</location>
    </subcellularLocation>
</comment>
<dbReference type="InterPro" id="IPR006674">
    <property type="entry name" value="HD_domain"/>
</dbReference>
<sequence>MQWGNKTLKDIYKKFVTSLFIQYIFGSLVAVFGVGSMFIFHSLDLQKQDILTLLFIMMFSGCVMAGAELALFSKHIKPIRKMLLGTNPSVQDCQLAYEQLHRFPTLTVIRIMGPHLFGLSIPAITLSYLAISYGYLELPLVYIGLACTGAILIAMLHGLIEFFLTISATRPVLLAVEKYSLQEFNIYQSKREQYFLSLKKKLVVSSLFLATFPIMLFSLANQVRLIETGVTENMREYWEWALVIIVVVGSIALLGAMLLFKHMLSPIDELAVGVEAVREGNLLLLDNPYSDEFSKLIRGYNHMVNAIDTRDEDNRLLLESFFTVIAATLDARDPYTAGHSVRVANYSVKIANAVGWTEREQELLKKSALLHDIGKIGIRDEVLLKEGKLTDEEFRIIQEHPSIGEYILKQVRFTEDLSAILPGVRSHHERFDGKGYPDRLQGEDIPVFGRVMAVADAYDAMTSDRPYRKGMPKEKALSIIREGSGTQWDPLFARVFLDIMSSDEETKVTEE</sequence>
<feature type="domain" description="HD" evidence="6">
    <location>
        <begin position="336"/>
        <end position="461"/>
    </location>
</feature>
<dbReference type="KEGG" id="mcui:G8O30_15060"/>
<dbReference type="PROSITE" id="PS51831">
    <property type="entry name" value="HD"/>
    <property type="match status" value="1"/>
</dbReference>
<keyword evidence="4" id="KW-1133">Transmembrane helix</keyword>
<dbReference type="GO" id="GO:0005886">
    <property type="term" value="C:plasma membrane"/>
    <property type="evidence" value="ECO:0007669"/>
    <property type="project" value="UniProtKB-SubCell"/>
</dbReference>
<evidence type="ECO:0000256" key="3">
    <source>
        <dbReference type="ARBA" id="ARBA00023136"/>
    </source>
</evidence>
<name>A0A7S8HH66_9BACI</name>
<dbReference type="GO" id="GO:0007165">
    <property type="term" value="P:signal transduction"/>
    <property type="evidence" value="ECO:0007669"/>
    <property type="project" value="InterPro"/>
</dbReference>
<protein>
    <submittedName>
        <fullName evidence="8">HD domain-containing protein</fullName>
    </submittedName>
</protein>
<feature type="transmembrane region" description="Helical" evidence="4">
    <location>
        <begin position="202"/>
        <end position="220"/>
    </location>
</feature>
<evidence type="ECO:0000256" key="1">
    <source>
        <dbReference type="ARBA" id="ARBA00004236"/>
    </source>
</evidence>
<feature type="domain" description="HAMP" evidence="5">
    <location>
        <begin position="261"/>
        <end position="312"/>
    </location>
</feature>
<evidence type="ECO:0000256" key="2">
    <source>
        <dbReference type="ARBA" id="ARBA00022475"/>
    </source>
</evidence>
<dbReference type="AlphaFoldDB" id="A0A7S8HH66"/>
<feature type="transmembrane region" description="Helical" evidence="4">
    <location>
        <begin position="116"/>
        <end position="136"/>
    </location>
</feature>